<dbReference type="Proteomes" id="UP000460718">
    <property type="component" value="Unassembled WGS sequence"/>
</dbReference>
<dbReference type="EMBL" id="QXFY01001937">
    <property type="protein sequence ID" value="KAE9306280.1"/>
    <property type="molecule type" value="Genomic_DNA"/>
</dbReference>
<evidence type="ECO:0000313" key="3">
    <source>
        <dbReference type="EMBL" id="KAE8983839.1"/>
    </source>
</evidence>
<sequence>MKFVQVLVLAGTMSVVAATVMTVGADKEENSIQEVQEV</sequence>
<comment type="caution">
    <text evidence="8">The sequence shown here is derived from an EMBL/GenBank/DDBJ whole genome shotgun (WGS) entry which is preliminary data.</text>
</comment>
<evidence type="ECO:0000313" key="12">
    <source>
        <dbReference type="Proteomes" id="UP000429523"/>
    </source>
</evidence>
<evidence type="ECO:0000313" key="15">
    <source>
        <dbReference type="Proteomes" id="UP000440367"/>
    </source>
</evidence>
<evidence type="ECO:0000313" key="10">
    <source>
        <dbReference type="EMBL" id="KAE9287080.1"/>
    </source>
</evidence>
<dbReference type="EMBL" id="QXGD01002014">
    <property type="protein sequence ID" value="KAE9195072.1"/>
    <property type="molecule type" value="Genomic_DNA"/>
</dbReference>
<keyword evidence="13" id="KW-1185">Reference proteome</keyword>
<organism evidence="8 15">
    <name type="scientific">Phytophthora fragariae</name>
    <dbReference type="NCBI Taxonomy" id="53985"/>
    <lineage>
        <taxon>Eukaryota</taxon>
        <taxon>Sar</taxon>
        <taxon>Stramenopiles</taxon>
        <taxon>Oomycota</taxon>
        <taxon>Peronosporomycetes</taxon>
        <taxon>Peronosporales</taxon>
        <taxon>Peronosporaceae</taxon>
        <taxon>Phytophthora</taxon>
    </lineage>
</organism>
<dbReference type="Proteomes" id="UP000429523">
    <property type="component" value="Unassembled WGS sequence"/>
</dbReference>
<protein>
    <recommendedName>
        <fullName evidence="22">RxLR effector protein</fullName>
    </recommendedName>
</protein>
<evidence type="ECO:0000313" key="6">
    <source>
        <dbReference type="EMBL" id="KAE9105841.1"/>
    </source>
</evidence>
<dbReference type="Proteomes" id="UP000441208">
    <property type="component" value="Unassembled WGS sequence"/>
</dbReference>
<evidence type="ECO:0000313" key="13">
    <source>
        <dbReference type="Proteomes" id="UP000433483"/>
    </source>
</evidence>
<dbReference type="EMBL" id="QXGA01001995">
    <property type="protein sequence ID" value="KAE9105841.1"/>
    <property type="molecule type" value="Genomic_DNA"/>
</dbReference>
<evidence type="ECO:0000313" key="20">
    <source>
        <dbReference type="Proteomes" id="UP000486351"/>
    </source>
</evidence>
<dbReference type="EMBL" id="QXGC01001774">
    <property type="protein sequence ID" value="KAE9196311.1"/>
    <property type="molecule type" value="Genomic_DNA"/>
</dbReference>
<evidence type="ECO:0000313" key="8">
    <source>
        <dbReference type="EMBL" id="KAE9195072.1"/>
    </source>
</evidence>
<dbReference type="EMBL" id="QXGE01001896">
    <property type="protein sequence ID" value="KAE9287080.1"/>
    <property type="molecule type" value="Genomic_DNA"/>
</dbReference>
<evidence type="ECO:0008006" key="22">
    <source>
        <dbReference type="Google" id="ProtNLM"/>
    </source>
</evidence>
<dbReference type="Proteomes" id="UP000440367">
    <property type="component" value="Unassembled WGS sequence"/>
</dbReference>
<dbReference type="AlphaFoldDB" id="A0A6A3XAA5"/>
<evidence type="ECO:0000313" key="14">
    <source>
        <dbReference type="Proteomes" id="UP000437068"/>
    </source>
</evidence>
<evidence type="ECO:0000313" key="17">
    <source>
        <dbReference type="Proteomes" id="UP000441208"/>
    </source>
</evidence>
<evidence type="ECO:0000313" key="16">
    <source>
        <dbReference type="Proteomes" id="UP000440732"/>
    </source>
</evidence>
<name>A0A6A3XAA5_9STRA</name>
<dbReference type="Proteomes" id="UP000440732">
    <property type="component" value="Unassembled WGS sequence"/>
</dbReference>
<accession>A0A6A3XAA5</accession>
<dbReference type="EMBL" id="QXFZ01001988">
    <property type="protein sequence ID" value="KAE9082204.1"/>
    <property type="molecule type" value="Genomic_DNA"/>
</dbReference>
<proteinExistence type="predicted"/>
<reference evidence="12 13" key="1">
    <citation type="submission" date="2018-08" db="EMBL/GenBank/DDBJ databases">
        <title>Genomic investigation of the strawberry pathogen Phytophthora fragariae indicates pathogenicity is determined by transcriptional variation in three key races.</title>
        <authorList>
            <person name="Adams T.M."/>
            <person name="Armitage A.D."/>
            <person name="Sobczyk M.K."/>
            <person name="Bates H.J."/>
            <person name="Dunwell J.M."/>
            <person name="Nellist C.F."/>
            <person name="Harrison R.J."/>
        </authorList>
    </citation>
    <scope>NUCLEOTIDE SEQUENCE [LARGE SCALE GENOMIC DNA]</scope>
    <source>
        <strain evidence="10 14">A4</strain>
        <strain evidence="8 15">BC-1</strain>
        <strain evidence="9 19">BC-23</strain>
        <strain evidence="7 13">NOV-27</strain>
        <strain evidence="6 16">NOV-5</strain>
        <strain evidence="5 17">NOV-71</strain>
        <strain evidence="11 20">NOV-77</strain>
        <strain evidence="2 12">NOV-9</strain>
        <strain evidence="4 21">ONT-3</strain>
        <strain evidence="3 18">SCRP245</strain>
    </source>
</reference>
<evidence type="ECO:0000313" key="21">
    <source>
        <dbReference type="Proteomes" id="UP000488956"/>
    </source>
</evidence>
<gene>
    <name evidence="10" type="ORF">PF001_g21149</name>
    <name evidence="8" type="ORF">PF002_g23427</name>
    <name evidence="9" type="ORF">PF004_g20172</name>
    <name evidence="7" type="ORF">PF005_g22346</name>
    <name evidence="6" type="ORF">PF006_g21511</name>
    <name evidence="5" type="ORF">PF007_g22361</name>
    <name evidence="11" type="ORF">PF008_g21506</name>
    <name evidence="2" type="ORF">PF009_g23218</name>
    <name evidence="4" type="ORF">PF010_g21934</name>
    <name evidence="3" type="ORF">PF011_g21018</name>
</gene>
<evidence type="ECO:0000313" key="2">
    <source>
        <dbReference type="EMBL" id="KAE8926598.1"/>
    </source>
</evidence>
<dbReference type="Proteomes" id="UP000486351">
    <property type="component" value="Unassembled WGS sequence"/>
</dbReference>
<dbReference type="EMBL" id="QXGF01002009">
    <property type="protein sequence ID" value="KAE8926598.1"/>
    <property type="molecule type" value="Genomic_DNA"/>
</dbReference>
<dbReference type="Proteomes" id="UP000488956">
    <property type="component" value="Unassembled WGS sequence"/>
</dbReference>
<keyword evidence="1" id="KW-0732">Signal</keyword>
<dbReference type="Proteomes" id="UP000433483">
    <property type="component" value="Unassembled WGS sequence"/>
</dbReference>
<evidence type="ECO:0000313" key="5">
    <source>
        <dbReference type="EMBL" id="KAE9082204.1"/>
    </source>
</evidence>
<dbReference type="Proteomes" id="UP000476176">
    <property type="component" value="Unassembled WGS sequence"/>
</dbReference>
<evidence type="ECO:0000313" key="11">
    <source>
        <dbReference type="EMBL" id="KAE9306280.1"/>
    </source>
</evidence>
<dbReference type="EMBL" id="QXFX01002033">
    <property type="protein sequence ID" value="KAE9081581.1"/>
    <property type="molecule type" value="Genomic_DNA"/>
</dbReference>
<feature type="signal peptide" evidence="1">
    <location>
        <begin position="1"/>
        <end position="18"/>
    </location>
</feature>
<evidence type="ECO:0000313" key="7">
    <source>
        <dbReference type="EMBL" id="KAE9182781.1"/>
    </source>
</evidence>
<dbReference type="EMBL" id="QXGB01001997">
    <property type="protein sequence ID" value="KAE9182781.1"/>
    <property type="molecule type" value="Genomic_DNA"/>
</dbReference>
<evidence type="ECO:0000313" key="18">
    <source>
        <dbReference type="Proteomes" id="UP000460718"/>
    </source>
</evidence>
<evidence type="ECO:0000256" key="1">
    <source>
        <dbReference type="SAM" id="SignalP"/>
    </source>
</evidence>
<evidence type="ECO:0000313" key="19">
    <source>
        <dbReference type="Proteomes" id="UP000476176"/>
    </source>
</evidence>
<dbReference type="EMBL" id="QXFW01001949">
    <property type="protein sequence ID" value="KAE8983839.1"/>
    <property type="molecule type" value="Genomic_DNA"/>
</dbReference>
<feature type="chain" id="PRO_5036380887" description="RxLR effector protein" evidence="1">
    <location>
        <begin position="19"/>
        <end position="38"/>
    </location>
</feature>
<evidence type="ECO:0000313" key="4">
    <source>
        <dbReference type="EMBL" id="KAE9081581.1"/>
    </source>
</evidence>
<dbReference type="Proteomes" id="UP000437068">
    <property type="component" value="Unassembled WGS sequence"/>
</dbReference>
<evidence type="ECO:0000313" key="9">
    <source>
        <dbReference type="EMBL" id="KAE9196311.1"/>
    </source>
</evidence>